<evidence type="ECO:0000313" key="2">
    <source>
        <dbReference type="Proteomes" id="UP000662754"/>
    </source>
</evidence>
<reference evidence="1" key="1">
    <citation type="submission" date="2020-10" db="EMBL/GenBank/DDBJ databases">
        <title>The Isolation and Genome Sequence of a Novel Cyanophage S-H9-2 from the Yellow Sea, China.</title>
        <authorList>
            <person name="Jiang T."/>
            <person name="Luo L."/>
        </authorList>
    </citation>
    <scope>NUCLEOTIDE SEQUENCE</scope>
</reference>
<dbReference type="Proteomes" id="UP000662754">
    <property type="component" value="Segment"/>
</dbReference>
<evidence type="ECO:0000313" key="1">
    <source>
        <dbReference type="EMBL" id="QPB08308.1"/>
    </source>
</evidence>
<dbReference type="RefSeq" id="YP_010669293.1">
    <property type="nucleotide sequence ID" value="NC_070960.1"/>
</dbReference>
<dbReference type="GeneID" id="77945463"/>
<dbReference type="EMBL" id="MW147367">
    <property type="protein sequence ID" value="QPB08308.1"/>
    <property type="molecule type" value="Genomic_DNA"/>
</dbReference>
<dbReference type="KEGG" id="vg:77945463"/>
<sequence length="241" mass="26236">MAGIFHWDDNFRLNVAMGKVRGASTVHKFGAVPAMSQSQTGTVWDKNDTVYPWASWSTAGVIVAPQVTADDAGKVVTVLGLDNDFNEVSETFTLSDTAAVTGTVQFRRVFRAYISTGTNNVGDITFTKGGVDVLKLTATKGQTLMAIYTIPAGKTGYLYRTVCTAQSSADGSGHMFVRYENETAFRIAHSFEVAGSGGQYDYDFSFPIRIPEKSDIDLRMTTRSNNGRYTAAFDLLLLTEV</sequence>
<keyword evidence="2" id="KW-1185">Reference proteome</keyword>
<organism evidence="1 2">
    <name type="scientific">Synechococcus phage S-H9-2</name>
    <dbReference type="NCBI Taxonomy" id="2783669"/>
    <lineage>
        <taxon>Viruses</taxon>
        <taxon>Duplodnaviria</taxon>
        <taxon>Heunggongvirae</taxon>
        <taxon>Uroviricota</taxon>
        <taxon>Caudoviricetes</taxon>
        <taxon>Pantevenvirales</taxon>
        <taxon>Kyanoviridae</taxon>
        <taxon>Yushanluvirus</taxon>
        <taxon>Yushanluvirus satich</taxon>
    </lineage>
</organism>
<accession>A0A873WE64</accession>
<protein>
    <submittedName>
        <fullName evidence="1">Uncharacterized protein</fullName>
    </submittedName>
</protein>
<proteinExistence type="predicted"/>
<name>A0A873WE64_9CAUD</name>